<name>A0A2R4MH47_9HYPH</name>
<dbReference type="Gene3D" id="3.30.830.10">
    <property type="entry name" value="Metalloenzyme, LuxS/M16 peptidase-like"/>
    <property type="match status" value="2"/>
</dbReference>
<evidence type="ECO:0000313" key="3">
    <source>
        <dbReference type="EMBL" id="AVX05397.1"/>
    </source>
</evidence>
<evidence type="ECO:0000259" key="2">
    <source>
        <dbReference type="Pfam" id="PF05193"/>
    </source>
</evidence>
<gene>
    <name evidence="3" type="ORF">MXMO3_02887</name>
</gene>
<keyword evidence="1" id="KW-0732">Signal</keyword>
<proteinExistence type="predicted"/>
<organism evidence="3 4">
    <name type="scientific">Maritalea myrionectae</name>
    <dbReference type="NCBI Taxonomy" id="454601"/>
    <lineage>
        <taxon>Bacteria</taxon>
        <taxon>Pseudomonadati</taxon>
        <taxon>Pseudomonadota</taxon>
        <taxon>Alphaproteobacteria</taxon>
        <taxon>Hyphomicrobiales</taxon>
        <taxon>Devosiaceae</taxon>
        <taxon>Maritalea</taxon>
    </lineage>
</organism>
<dbReference type="Proteomes" id="UP000258927">
    <property type="component" value="Chromosome"/>
</dbReference>
<reference evidence="3 4" key="1">
    <citation type="submission" date="2017-05" db="EMBL/GenBank/DDBJ databases">
        <title>Genome Analysis of Maritalea myrionectae HL2708#5.</title>
        <authorList>
            <consortium name="Cotde Inc.-PKNU"/>
            <person name="Jang D."/>
            <person name="Oh H.-M."/>
        </authorList>
    </citation>
    <scope>NUCLEOTIDE SEQUENCE [LARGE SCALE GENOMIC DNA]</scope>
    <source>
        <strain evidence="3 4">HL2708#5</strain>
    </source>
</reference>
<dbReference type="InterPro" id="IPR007863">
    <property type="entry name" value="Peptidase_M16_C"/>
</dbReference>
<evidence type="ECO:0000313" key="4">
    <source>
        <dbReference type="Proteomes" id="UP000258927"/>
    </source>
</evidence>
<keyword evidence="4" id="KW-1185">Reference proteome</keyword>
<feature type="signal peptide" evidence="1">
    <location>
        <begin position="1"/>
        <end position="22"/>
    </location>
</feature>
<dbReference type="InterPro" id="IPR011249">
    <property type="entry name" value="Metalloenz_LuxS/M16"/>
</dbReference>
<dbReference type="PROSITE" id="PS51257">
    <property type="entry name" value="PROKAR_LIPOPROTEIN"/>
    <property type="match status" value="1"/>
</dbReference>
<dbReference type="GO" id="GO:0046872">
    <property type="term" value="F:metal ion binding"/>
    <property type="evidence" value="ECO:0007669"/>
    <property type="project" value="InterPro"/>
</dbReference>
<accession>A0A2R4MH47</accession>
<dbReference type="EMBL" id="CP021330">
    <property type="protein sequence ID" value="AVX05397.1"/>
    <property type="molecule type" value="Genomic_DNA"/>
</dbReference>
<dbReference type="AlphaFoldDB" id="A0A2R4MH47"/>
<protein>
    <recommendedName>
        <fullName evidence="2">Peptidase M16 C-terminal domain-containing protein</fullName>
    </recommendedName>
</protein>
<dbReference type="RefSeq" id="WP_117396303.1">
    <property type="nucleotide sequence ID" value="NZ_CP021330.1"/>
</dbReference>
<feature type="chain" id="PRO_5015323466" description="Peptidase M16 C-terminal domain-containing protein" evidence="1">
    <location>
        <begin position="23"/>
        <end position="460"/>
    </location>
</feature>
<feature type="domain" description="Peptidase M16 C-terminal" evidence="2">
    <location>
        <begin position="192"/>
        <end position="368"/>
    </location>
</feature>
<dbReference type="Pfam" id="PF05193">
    <property type="entry name" value="Peptidase_M16_C"/>
    <property type="match status" value="1"/>
</dbReference>
<dbReference type="SUPFAM" id="SSF63411">
    <property type="entry name" value="LuxS/MPP-like metallohydrolase"/>
    <property type="match status" value="2"/>
</dbReference>
<evidence type="ECO:0000256" key="1">
    <source>
        <dbReference type="SAM" id="SignalP"/>
    </source>
</evidence>
<sequence length="460" mass="50767">MTRLRILPILLALAFLSSCIMPNGGLPAIKRATTDQGHEVYYIPMDGEVVTIHAAFQSNYIFTEGANPAVPHVALPLIQQAAAGNIKRAMLVEEFERLDARAELYARTDAIHGVLVADVGDIEAAAKIANQVLNKSTLDERWFRRIAANLAEDAAMDRRHSGVIGWGAMRQLSFDPQVARFWTTSLEDIQAITHAQIKDWYEQSFYADDAIIVLSGPEDMTSGLRAVDALLDGLDQKKPREAVATQQAFEPVAKTILIENKAASDSLVLLFGHLTGQSRAREIETMISVYELGGTSSSRLHLKLRDELRAAYEVFAKFVDFDREVRLLAMGGQVAPDQAADALAAASDVYDQMRSTGFEQAAFDRAKKVYFSHFETLLNGDNLPTNFVIDALLEGHEPEFVYRLLPTVGGMNLATQNEYVKTHLAPADRLLRIVVAPNIDAIEVKADCRVKRPDDLLDCG</sequence>
<dbReference type="KEGG" id="mmyr:MXMO3_02887"/>